<name>A0A4P6XJQ1_9ASCO</name>
<dbReference type="GO" id="GO:0030674">
    <property type="term" value="F:protein-macromolecule adaptor activity"/>
    <property type="evidence" value="ECO:0007669"/>
    <property type="project" value="TreeGrafter"/>
</dbReference>
<dbReference type="Proteomes" id="UP000292447">
    <property type="component" value="Chromosome II"/>
</dbReference>
<keyword evidence="7 13" id="KW-1133">Transmembrane helix</keyword>
<keyword evidence="15" id="KW-1185">Reference proteome</keyword>
<comment type="similarity">
    <text evidence="2">Belongs to the ERG28 family.</text>
</comment>
<keyword evidence="4 13" id="KW-0812">Transmembrane</keyword>
<dbReference type="PANTHER" id="PTHR15451:SF19">
    <property type="entry name" value="ERGOSTEROL BIOSYNTHETIC PROTEIN 28 HOMOLOG"/>
    <property type="match status" value="1"/>
</dbReference>
<feature type="transmembrane region" description="Helical" evidence="13">
    <location>
        <begin position="118"/>
        <end position="136"/>
    </location>
</feature>
<evidence type="ECO:0000256" key="11">
    <source>
        <dbReference type="ARBA" id="ARBA00023166"/>
    </source>
</evidence>
<keyword evidence="6" id="KW-0752">Steroid biosynthesis</keyword>
<keyword evidence="10 13" id="KW-0472">Membrane</keyword>
<keyword evidence="8" id="KW-0756">Sterol biosynthesis</keyword>
<accession>A0A4P6XJQ1</accession>
<evidence type="ECO:0000256" key="13">
    <source>
        <dbReference type="SAM" id="Phobius"/>
    </source>
</evidence>
<dbReference type="GO" id="GO:0005789">
    <property type="term" value="C:endoplasmic reticulum membrane"/>
    <property type="evidence" value="ECO:0007669"/>
    <property type="project" value="UniProtKB-SubCell"/>
</dbReference>
<dbReference type="STRING" id="2163413.A0A4P6XJQ1"/>
<evidence type="ECO:0000256" key="9">
    <source>
        <dbReference type="ARBA" id="ARBA00023098"/>
    </source>
</evidence>
<comment type="subcellular location">
    <subcellularLocation>
        <location evidence="1">Endoplasmic reticulum membrane</location>
        <topology evidence="1">Multi-pass membrane protein</topology>
    </subcellularLocation>
</comment>
<dbReference type="Pfam" id="PF03694">
    <property type="entry name" value="Erg28"/>
    <property type="match status" value="1"/>
</dbReference>
<keyword evidence="11" id="KW-1207">Sterol metabolism</keyword>
<dbReference type="PANTHER" id="PTHR15451">
    <property type="entry name" value="ERGOSTEROL BIOSYNTHETIC PROTEIN 28-RELATED"/>
    <property type="match status" value="1"/>
</dbReference>
<feature type="transmembrane region" description="Helical" evidence="13">
    <location>
        <begin position="20"/>
        <end position="39"/>
    </location>
</feature>
<organism evidence="14 15">
    <name type="scientific">Metschnikowia aff. pulcherrima</name>
    <dbReference type="NCBI Taxonomy" id="2163413"/>
    <lineage>
        <taxon>Eukaryota</taxon>
        <taxon>Fungi</taxon>
        <taxon>Dikarya</taxon>
        <taxon>Ascomycota</taxon>
        <taxon>Saccharomycotina</taxon>
        <taxon>Pichiomycetes</taxon>
        <taxon>Metschnikowiaceae</taxon>
        <taxon>Metschnikowia</taxon>
    </lineage>
</organism>
<evidence type="ECO:0000256" key="10">
    <source>
        <dbReference type="ARBA" id="ARBA00023136"/>
    </source>
</evidence>
<dbReference type="AlphaFoldDB" id="A0A4P6XJQ1"/>
<protein>
    <submittedName>
        <fullName evidence="14">Erg28 like protein</fullName>
    </submittedName>
</protein>
<reference evidence="15" key="1">
    <citation type="submission" date="2019-03" db="EMBL/GenBank/DDBJ databases">
        <title>Snf2 controls pulcherriminic acid biosynthesis and connects pigmentation and antifungal activity of the yeast Metschnikowia pulcherrima.</title>
        <authorList>
            <person name="Gore-Lloyd D."/>
            <person name="Sumann I."/>
            <person name="Brachmann A.O."/>
            <person name="Schneeberger K."/>
            <person name="Ortiz-Merino R.A."/>
            <person name="Moreno-Beltran M."/>
            <person name="Schlaefli M."/>
            <person name="Kirner P."/>
            <person name="Santos Kron A."/>
            <person name="Wolfe K.H."/>
            <person name="Piel J."/>
            <person name="Ahrens C.H."/>
            <person name="Henk D."/>
            <person name="Freimoser F.M."/>
        </authorList>
    </citation>
    <scope>NUCLEOTIDE SEQUENCE [LARGE SCALE GENOMIC DNA]</scope>
    <source>
        <strain evidence="15">APC 1.2</strain>
    </source>
</reference>
<evidence type="ECO:0000256" key="3">
    <source>
        <dbReference type="ARBA" id="ARBA00022516"/>
    </source>
</evidence>
<dbReference type="GO" id="GO:0016126">
    <property type="term" value="P:sterol biosynthetic process"/>
    <property type="evidence" value="ECO:0007669"/>
    <property type="project" value="UniProtKB-KW"/>
</dbReference>
<keyword evidence="3" id="KW-0444">Lipid biosynthesis</keyword>
<evidence type="ECO:0000256" key="7">
    <source>
        <dbReference type="ARBA" id="ARBA00022989"/>
    </source>
</evidence>
<evidence type="ECO:0000313" key="15">
    <source>
        <dbReference type="Proteomes" id="UP000292447"/>
    </source>
</evidence>
<evidence type="ECO:0000256" key="4">
    <source>
        <dbReference type="ARBA" id="ARBA00022692"/>
    </source>
</evidence>
<dbReference type="InterPro" id="IPR005352">
    <property type="entry name" value="Erg28"/>
</dbReference>
<evidence type="ECO:0000256" key="6">
    <source>
        <dbReference type="ARBA" id="ARBA00022955"/>
    </source>
</evidence>
<keyword evidence="12" id="KW-0753">Steroid metabolism</keyword>
<proteinExistence type="inferred from homology"/>
<dbReference type="EMBL" id="CP034457">
    <property type="protein sequence ID" value="QBM86909.1"/>
    <property type="molecule type" value="Genomic_DNA"/>
</dbReference>
<evidence type="ECO:0000256" key="5">
    <source>
        <dbReference type="ARBA" id="ARBA00022824"/>
    </source>
</evidence>
<feature type="transmembrane region" description="Helical" evidence="13">
    <location>
        <begin position="87"/>
        <end position="106"/>
    </location>
</feature>
<sequence>MLPFVLLLPPTTAKGGFLPHWLLFISVVSVFNSIQNYVIKDLTLTRKVYSSAPASEVTNLSARTFGTWTFLTSIVRFYGAYNIIGNAQMYNLCIWTFVIAGGHFLSEWLVFKTCKLDKGLAGPLVVASSSLAWMLSQRDFYVGSLA</sequence>
<gene>
    <name evidence="14" type="primary">MPUL0B01000</name>
    <name evidence="14" type="ORF">METSCH_B01000</name>
</gene>
<keyword evidence="5" id="KW-0256">Endoplasmic reticulum</keyword>
<keyword evidence="9" id="KW-0443">Lipid metabolism</keyword>
<evidence type="ECO:0000256" key="8">
    <source>
        <dbReference type="ARBA" id="ARBA00023011"/>
    </source>
</evidence>
<evidence type="ECO:0000313" key="14">
    <source>
        <dbReference type="EMBL" id="QBM86909.1"/>
    </source>
</evidence>
<evidence type="ECO:0000256" key="2">
    <source>
        <dbReference type="ARBA" id="ARBA00005377"/>
    </source>
</evidence>
<evidence type="ECO:0000256" key="1">
    <source>
        <dbReference type="ARBA" id="ARBA00004477"/>
    </source>
</evidence>
<evidence type="ECO:0000256" key="12">
    <source>
        <dbReference type="ARBA" id="ARBA00023221"/>
    </source>
</evidence>